<dbReference type="EMBL" id="VSRR010077082">
    <property type="protein sequence ID" value="MPC88222.1"/>
    <property type="molecule type" value="Genomic_DNA"/>
</dbReference>
<comment type="caution">
    <text evidence="1">The sequence shown here is derived from an EMBL/GenBank/DDBJ whole genome shotgun (WGS) entry which is preliminary data.</text>
</comment>
<evidence type="ECO:0000313" key="1">
    <source>
        <dbReference type="EMBL" id="MPC88222.1"/>
    </source>
</evidence>
<sequence>MQENLDGLQISIDRLTDQLFRSPALSPGLELVASCTVSPQWYYRAAHSIPRLTSMTSILGVPFTLESFSGILKEGVDLQRIPAQCHSKVRNMSRSFKKGVGMSRALYQIDVSPQASSVCPSVVSSLCHGYFLFSIKFQYNGPLDYFPA</sequence>
<accession>A0A5B7IWC9</accession>
<gene>
    <name evidence="1" type="ORF">E2C01_083120</name>
</gene>
<protein>
    <submittedName>
        <fullName evidence="1">Uncharacterized protein</fullName>
    </submittedName>
</protein>
<reference evidence="1 2" key="1">
    <citation type="submission" date="2019-05" db="EMBL/GenBank/DDBJ databases">
        <title>Another draft genome of Portunus trituberculatus and its Hox gene families provides insights of decapod evolution.</title>
        <authorList>
            <person name="Jeong J.-H."/>
            <person name="Song I."/>
            <person name="Kim S."/>
            <person name="Choi T."/>
            <person name="Kim D."/>
            <person name="Ryu S."/>
            <person name="Kim W."/>
        </authorList>
    </citation>
    <scope>NUCLEOTIDE SEQUENCE [LARGE SCALE GENOMIC DNA]</scope>
    <source>
        <tissue evidence="1">Muscle</tissue>
    </source>
</reference>
<proteinExistence type="predicted"/>
<dbReference type="AlphaFoldDB" id="A0A5B7IWC9"/>
<organism evidence="1 2">
    <name type="scientific">Portunus trituberculatus</name>
    <name type="common">Swimming crab</name>
    <name type="synonym">Neptunus trituberculatus</name>
    <dbReference type="NCBI Taxonomy" id="210409"/>
    <lineage>
        <taxon>Eukaryota</taxon>
        <taxon>Metazoa</taxon>
        <taxon>Ecdysozoa</taxon>
        <taxon>Arthropoda</taxon>
        <taxon>Crustacea</taxon>
        <taxon>Multicrustacea</taxon>
        <taxon>Malacostraca</taxon>
        <taxon>Eumalacostraca</taxon>
        <taxon>Eucarida</taxon>
        <taxon>Decapoda</taxon>
        <taxon>Pleocyemata</taxon>
        <taxon>Brachyura</taxon>
        <taxon>Eubrachyura</taxon>
        <taxon>Portunoidea</taxon>
        <taxon>Portunidae</taxon>
        <taxon>Portuninae</taxon>
        <taxon>Portunus</taxon>
    </lineage>
</organism>
<evidence type="ECO:0000313" key="2">
    <source>
        <dbReference type="Proteomes" id="UP000324222"/>
    </source>
</evidence>
<keyword evidence="2" id="KW-1185">Reference proteome</keyword>
<name>A0A5B7IWC9_PORTR</name>
<dbReference type="Proteomes" id="UP000324222">
    <property type="component" value="Unassembled WGS sequence"/>
</dbReference>